<dbReference type="EMBL" id="MK500470">
    <property type="protein sequence ID" value="QBK90234.1"/>
    <property type="molecule type" value="Genomic_DNA"/>
</dbReference>
<organism evidence="1">
    <name type="scientific">Pithovirus LCPAC102</name>
    <dbReference type="NCBI Taxonomy" id="2506587"/>
    <lineage>
        <taxon>Viruses</taxon>
        <taxon>Pithoviruses</taxon>
    </lineage>
</organism>
<proteinExistence type="predicted"/>
<reference evidence="1" key="1">
    <citation type="journal article" date="2019" name="MBio">
        <title>Virus Genomes from Deep Sea Sediments Expand the Ocean Megavirome and Support Independent Origins of Viral Gigantism.</title>
        <authorList>
            <person name="Backstrom D."/>
            <person name="Yutin N."/>
            <person name="Jorgensen S.L."/>
            <person name="Dharamshi J."/>
            <person name="Homa F."/>
            <person name="Zaremba-Niedwiedzka K."/>
            <person name="Spang A."/>
            <person name="Wolf Y.I."/>
            <person name="Koonin E.V."/>
            <person name="Ettema T.J."/>
        </authorList>
    </citation>
    <scope>NUCLEOTIDE SEQUENCE</scope>
</reference>
<accession>A0A4D5XF55</accession>
<gene>
    <name evidence="1" type="ORF">LCPAC102_01470</name>
</gene>
<name>A0A4D5XF55_9VIRU</name>
<sequence length="126" mass="14572">MYIKMAILFPIFDTLYNQCILNPDDYIINGDMRLTISTLNDEHIKVISLLILHFSVCDNINNGYNFEKAILINKPIQRSYKRNNLIIDLPYKGVTTENGKGILYDIDNYPPLLEKIIAAYITNIIM</sequence>
<evidence type="ECO:0000313" key="1">
    <source>
        <dbReference type="EMBL" id="QBK90234.1"/>
    </source>
</evidence>
<protein>
    <submittedName>
        <fullName evidence="1">BET bromodomain protein</fullName>
    </submittedName>
</protein>